<dbReference type="InterPro" id="IPR013767">
    <property type="entry name" value="PAS_fold"/>
</dbReference>
<evidence type="ECO:0000256" key="6">
    <source>
        <dbReference type="ARBA" id="ARBA00022679"/>
    </source>
</evidence>
<dbReference type="InterPro" id="IPR004358">
    <property type="entry name" value="Sig_transdc_His_kin-like_C"/>
</dbReference>
<dbReference type="GO" id="GO:0005886">
    <property type="term" value="C:plasma membrane"/>
    <property type="evidence" value="ECO:0007669"/>
    <property type="project" value="UniProtKB-SubCell"/>
</dbReference>
<dbReference type="PROSITE" id="PS50112">
    <property type="entry name" value="PAS"/>
    <property type="match status" value="1"/>
</dbReference>
<dbReference type="CDD" id="cd00130">
    <property type="entry name" value="PAS"/>
    <property type="match status" value="1"/>
</dbReference>
<evidence type="ECO:0000256" key="1">
    <source>
        <dbReference type="ARBA" id="ARBA00000085"/>
    </source>
</evidence>
<evidence type="ECO:0000256" key="5">
    <source>
        <dbReference type="ARBA" id="ARBA00022553"/>
    </source>
</evidence>
<dbReference type="InterPro" id="IPR003661">
    <property type="entry name" value="HisK_dim/P_dom"/>
</dbReference>
<dbReference type="InterPro" id="IPR036890">
    <property type="entry name" value="HATPase_C_sf"/>
</dbReference>
<dbReference type="Pfam" id="PF00672">
    <property type="entry name" value="HAMP"/>
    <property type="match status" value="1"/>
</dbReference>
<dbReference type="Gene3D" id="3.30.450.20">
    <property type="entry name" value="PAS domain"/>
    <property type="match status" value="1"/>
</dbReference>
<feature type="compositionally biased region" description="Basic and acidic residues" evidence="14">
    <location>
        <begin position="745"/>
        <end position="772"/>
    </location>
</feature>
<dbReference type="Gene3D" id="3.30.565.10">
    <property type="entry name" value="Histidine kinase-like ATPase, C-terminal domain"/>
    <property type="match status" value="1"/>
</dbReference>
<dbReference type="GO" id="GO:0000155">
    <property type="term" value="F:phosphorelay sensor kinase activity"/>
    <property type="evidence" value="ECO:0007669"/>
    <property type="project" value="InterPro"/>
</dbReference>
<dbReference type="SUPFAM" id="SSF55785">
    <property type="entry name" value="PYP-like sensor domain (PAS domain)"/>
    <property type="match status" value="1"/>
</dbReference>
<dbReference type="InterPro" id="IPR003594">
    <property type="entry name" value="HATPase_dom"/>
</dbReference>
<evidence type="ECO:0000256" key="9">
    <source>
        <dbReference type="ARBA" id="ARBA00022777"/>
    </source>
</evidence>
<keyword evidence="10" id="KW-0067">ATP-binding</keyword>
<dbReference type="Pfam" id="PF00989">
    <property type="entry name" value="PAS"/>
    <property type="match status" value="1"/>
</dbReference>
<dbReference type="FunFam" id="1.10.287.130:FF:000107">
    <property type="entry name" value="Sensor histidine kinase YycG"/>
    <property type="match status" value="1"/>
</dbReference>
<dbReference type="SMART" id="SM00387">
    <property type="entry name" value="HATPase_c"/>
    <property type="match status" value="1"/>
</dbReference>
<evidence type="ECO:0000256" key="8">
    <source>
        <dbReference type="ARBA" id="ARBA00022741"/>
    </source>
</evidence>
<feature type="domain" description="HAMP" evidence="18">
    <location>
        <begin position="326"/>
        <end position="379"/>
    </location>
</feature>
<dbReference type="CDD" id="cd06225">
    <property type="entry name" value="HAMP"/>
    <property type="match status" value="1"/>
</dbReference>
<evidence type="ECO:0000313" key="19">
    <source>
        <dbReference type="EMBL" id="TKV78058.1"/>
    </source>
</evidence>
<evidence type="ECO:0000256" key="14">
    <source>
        <dbReference type="SAM" id="MobiDB-lite"/>
    </source>
</evidence>
<keyword evidence="11 15" id="KW-1133">Transmembrane helix</keyword>
<evidence type="ECO:0000259" key="18">
    <source>
        <dbReference type="PROSITE" id="PS50885"/>
    </source>
</evidence>
<dbReference type="SMART" id="SM00304">
    <property type="entry name" value="HAMP"/>
    <property type="match status" value="1"/>
</dbReference>
<name>A0A4U6RUY2_BRAEL</name>
<evidence type="ECO:0000256" key="10">
    <source>
        <dbReference type="ARBA" id="ARBA00022840"/>
    </source>
</evidence>
<keyword evidence="8" id="KW-0547">Nucleotide-binding</keyword>
<evidence type="ECO:0000256" key="15">
    <source>
        <dbReference type="SAM" id="Phobius"/>
    </source>
</evidence>
<evidence type="ECO:0000259" key="17">
    <source>
        <dbReference type="PROSITE" id="PS50112"/>
    </source>
</evidence>
<dbReference type="InterPro" id="IPR017232">
    <property type="entry name" value="NtrY"/>
</dbReference>
<keyword evidence="13 15" id="KW-0472">Membrane</keyword>
<organism evidence="19 20">
    <name type="scientific">Bradyrhizobium elkanii</name>
    <dbReference type="NCBI Taxonomy" id="29448"/>
    <lineage>
        <taxon>Bacteria</taxon>
        <taxon>Pseudomonadati</taxon>
        <taxon>Pseudomonadota</taxon>
        <taxon>Alphaproteobacteria</taxon>
        <taxon>Hyphomicrobiales</taxon>
        <taxon>Nitrobacteraceae</taxon>
        <taxon>Bradyrhizobium</taxon>
    </lineage>
</organism>
<dbReference type="GO" id="GO:0006355">
    <property type="term" value="P:regulation of DNA-templated transcription"/>
    <property type="evidence" value="ECO:0007669"/>
    <property type="project" value="InterPro"/>
</dbReference>
<dbReference type="SMART" id="SM00091">
    <property type="entry name" value="PAS"/>
    <property type="match status" value="1"/>
</dbReference>
<dbReference type="Pfam" id="PF00512">
    <property type="entry name" value="HisKA"/>
    <property type="match status" value="1"/>
</dbReference>
<evidence type="ECO:0000313" key="20">
    <source>
        <dbReference type="Proteomes" id="UP000305095"/>
    </source>
</evidence>
<dbReference type="PANTHER" id="PTHR43065">
    <property type="entry name" value="SENSOR HISTIDINE KINASE"/>
    <property type="match status" value="1"/>
</dbReference>
<evidence type="ECO:0000256" key="11">
    <source>
        <dbReference type="ARBA" id="ARBA00022989"/>
    </source>
</evidence>
<evidence type="ECO:0000256" key="2">
    <source>
        <dbReference type="ARBA" id="ARBA00004651"/>
    </source>
</evidence>
<keyword evidence="4" id="KW-1003">Cell membrane</keyword>
<feature type="transmembrane region" description="Helical" evidence="15">
    <location>
        <begin position="30"/>
        <end position="50"/>
    </location>
</feature>
<keyword evidence="12" id="KW-0902">Two-component regulatory system</keyword>
<feature type="domain" description="Histidine kinase" evidence="16">
    <location>
        <begin position="516"/>
        <end position="740"/>
    </location>
</feature>
<dbReference type="InterPro" id="IPR035965">
    <property type="entry name" value="PAS-like_dom_sf"/>
</dbReference>
<dbReference type="InterPro" id="IPR036097">
    <property type="entry name" value="HisK_dim/P_sf"/>
</dbReference>
<evidence type="ECO:0000256" key="7">
    <source>
        <dbReference type="ARBA" id="ARBA00022692"/>
    </source>
</evidence>
<evidence type="ECO:0000256" key="3">
    <source>
        <dbReference type="ARBA" id="ARBA00012438"/>
    </source>
</evidence>
<dbReference type="PIRSF" id="PIRSF037532">
    <property type="entry name" value="STHK_NtrY"/>
    <property type="match status" value="1"/>
</dbReference>
<gene>
    <name evidence="19" type="ORF">FDV58_28090</name>
</gene>
<dbReference type="PROSITE" id="PS50885">
    <property type="entry name" value="HAMP"/>
    <property type="match status" value="1"/>
</dbReference>
<dbReference type="PANTHER" id="PTHR43065:SF10">
    <property type="entry name" value="PEROXIDE STRESS-ACTIVATED HISTIDINE KINASE MAK3"/>
    <property type="match status" value="1"/>
</dbReference>
<dbReference type="CDD" id="cd00082">
    <property type="entry name" value="HisKA"/>
    <property type="match status" value="1"/>
</dbReference>
<dbReference type="PROSITE" id="PS50109">
    <property type="entry name" value="HIS_KIN"/>
    <property type="match status" value="1"/>
</dbReference>
<dbReference type="SUPFAM" id="SSF158472">
    <property type="entry name" value="HAMP domain-like"/>
    <property type="match status" value="1"/>
</dbReference>
<dbReference type="AlphaFoldDB" id="A0A4U6RUY2"/>
<dbReference type="Gene3D" id="1.10.287.130">
    <property type="match status" value="1"/>
</dbReference>
<dbReference type="Proteomes" id="UP000305095">
    <property type="component" value="Unassembled WGS sequence"/>
</dbReference>
<comment type="subcellular location">
    <subcellularLocation>
        <location evidence="2">Cell membrane</location>
        <topology evidence="2">Multi-pass membrane protein</topology>
    </subcellularLocation>
</comment>
<dbReference type="InterPro" id="IPR005467">
    <property type="entry name" value="His_kinase_dom"/>
</dbReference>
<feature type="transmembrane region" description="Helical" evidence="15">
    <location>
        <begin position="300"/>
        <end position="325"/>
    </location>
</feature>
<proteinExistence type="predicted"/>
<protein>
    <recommendedName>
        <fullName evidence="3">histidine kinase</fullName>
        <ecNumber evidence="3">2.7.13.3</ecNumber>
    </recommendedName>
</protein>
<dbReference type="SUPFAM" id="SSF47384">
    <property type="entry name" value="Homodimeric domain of signal transducing histidine kinase"/>
    <property type="match status" value="1"/>
</dbReference>
<feature type="region of interest" description="Disordered" evidence="14">
    <location>
        <begin position="740"/>
        <end position="823"/>
    </location>
</feature>
<sequence length="823" mass="90315">MTSAETTASNLHASSAEPNAEARGFPLRRWLAPFAVAIALLSAFLTFVVLTGLTPIEPTSEVVRSFLMINAGTILLLVGIIVREVWQMVQARRRGRAAARLHVQIVGLFSVIAVLPAVLVSIVANVTIERGLDRLFSGPTKQVIQNSLTIASAYMQEHAQLINGDTLAMANDLAHARPLYDQDRMTFMQLMTAGAEARNLPVAVLMDKDGKIVASADTGIRLNYESPPPDILKDVNETEPKISVFPENYVASVVRLRAYDDMFLYVARLLDPAVVAQLKQTQTSAAEYAQLETRRLGIQVAFALMFAVIALTILMASVLIGLNFANGLVSPIRQLMGAASEVSTGNLNVQVPVNKSESDLALLGEIFNKMTQELRTQRNELVDASETIDSRRRFIEAVLSSASAGIIGVDASGTIGVLNRSAEKLIGHAESETLGHPLSDVLPELDEMMKTAREGTQRLVQGQVTILRDGHERNLSVRVSAEQTSQSRDSYIITLDDITELVSAQRTSAWGDVARRIAHEIKNPLTPIQLSAERIRRKFGKTITEEKDKSIFEQCTDTIVRQVDDIRRMVDEFSRFARMPKPVMEGEDVADVVRQAVFLMKVAHPDLDIEADIKQSPLPAQFDRRLISQALTNIIKNATEAIEQVPREELGKGRIDVVAQRENDDILIDVIDNGIGLPKVARARLLEPYVTTRAKGTGLGLAIVGRVLEDHGGRIELKDASDFRDGQRGAWMRLRFAVTGQAAKPENKPASKDQKPDVKPDKTEPDSEKNPPEEPTNGPAQATNNEPKIQEPTQEPIQEPADQGPNNQEPNAQLPKFKAATSD</sequence>
<keyword evidence="6" id="KW-0808">Transferase</keyword>
<reference evidence="19 20" key="1">
    <citation type="submission" date="2019-05" db="EMBL/GenBank/DDBJ databases">
        <title>Draft Genome of Bradyrhizobium elkanii strain SEMIA 938, Used in Commercial Inoculants for Lupinus spp. in Brazil.</title>
        <authorList>
            <person name="Hungria M."/>
            <person name="Delamuta J.R.M."/>
            <person name="Ribeiro R.A."/>
            <person name="Nogueira M.A."/>
        </authorList>
    </citation>
    <scope>NUCLEOTIDE SEQUENCE [LARGE SCALE GENOMIC DNA]</scope>
    <source>
        <strain evidence="19 20">Semia 938</strain>
    </source>
</reference>
<dbReference type="InterPro" id="IPR000014">
    <property type="entry name" value="PAS"/>
</dbReference>
<keyword evidence="9" id="KW-0418">Kinase</keyword>
<dbReference type="RefSeq" id="WP_137481920.1">
    <property type="nucleotide sequence ID" value="NZ_SZZP01000019.1"/>
</dbReference>
<evidence type="ECO:0000256" key="12">
    <source>
        <dbReference type="ARBA" id="ARBA00023012"/>
    </source>
</evidence>
<dbReference type="Gene3D" id="6.10.340.10">
    <property type="match status" value="1"/>
</dbReference>
<dbReference type="InterPro" id="IPR045671">
    <property type="entry name" value="NtrY-like_N"/>
</dbReference>
<dbReference type="Pfam" id="PF02518">
    <property type="entry name" value="HATPase_c"/>
    <property type="match status" value="1"/>
</dbReference>
<keyword evidence="7 15" id="KW-0812">Transmembrane</keyword>
<dbReference type="EMBL" id="SZZP01000019">
    <property type="protein sequence ID" value="TKV78058.1"/>
    <property type="molecule type" value="Genomic_DNA"/>
</dbReference>
<comment type="caution">
    <text evidence="19">The sequence shown here is derived from an EMBL/GenBank/DDBJ whole genome shotgun (WGS) entry which is preliminary data.</text>
</comment>
<feature type="domain" description="PAS" evidence="17">
    <location>
        <begin position="391"/>
        <end position="463"/>
    </location>
</feature>
<evidence type="ECO:0000256" key="13">
    <source>
        <dbReference type="ARBA" id="ARBA00023136"/>
    </source>
</evidence>
<dbReference type="InterPro" id="IPR003660">
    <property type="entry name" value="HAMP_dom"/>
</dbReference>
<feature type="transmembrane region" description="Helical" evidence="15">
    <location>
        <begin position="103"/>
        <end position="124"/>
    </location>
</feature>
<dbReference type="EC" id="2.7.13.3" evidence="3"/>
<dbReference type="GO" id="GO:0005524">
    <property type="term" value="F:ATP binding"/>
    <property type="evidence" value="ECO:0007669"/>
    <property type="project" value="UniProtKB-KW"/>
</dbReference>
<dbReference type="PRINTS" id="PR00344">
    <property type="entry name" value="BCTRLSENSOR"/>
</dbReference>
<comment type="catalytic activity">
    <reaction evidence="1">
        <text>ATP + protein L-histidine = ADP + protein N-phospho-L-histidine.</text>
        <dbReference type="EC" id="2.7.13.3"/>
    </reaction>
</comment>
<dbReference type="NCBIfam" id="TIGR00229">
    <property type="entry name" value="sensory_box"/>
    <property type="match status" value="1"/>
</dbReference>
<feature type="transmembrane region" description="Helical" evidence="15">
    <location>
        <begin position="62"/>
        <end position="82"/>
    </location>
</feature>
<dbReference type="Pfam" id="PF19312">
    <property type="entry name" value="NtrY_N"/>
    <property type="match status" value="1"/>
</dbReference>
<keyword evidence="5" id="KW-0597">Phosphoprotein</keyword>
<feature type="compositionally biased region" description="Polar residues" evidence="14">
    <location>
        <begin position="778"/>
        <end position="796"/>
    </location>
</feature>
<evidence type="ECO:0000256" key="4">
    <source>
        <dbReference type="ARBA" id="ARBA00022475"/>
    </source>
</evidence>
<accession>A0A4U6RUY2</accession>
<dbReference type="SMART" id="SM00388">
    <property type="entry name" value="HisKA"/>
    <property type="match status" value="1"/>
</dbReference>
<dbReference type="SUPFAM" id="SSF55874">
    <property type="entry name" value="ATPase domain of HSP90 chaperone/DNA topoisomerase II/histidine kinase"/>
    <property type="match status" value="1"/>
</dbReference>
<evidence type="ECO:0000259" key="16">
    <source>
        <dbReference type="PROSITE" id="PS50109"/>
    </source>
</evidence>